<organism evidence="1 2">
    <name type="scientific">Eretmocerus hayati</name>
    <dbReference type="NCBI Taxonomy" id="131215"/>
    <lineage>
        <taxon>Eukaryota</taxon>
        <taxon>Metazoa</taxon>
        <taxon>Ecdysozoa</taxon>
        <taxon>Arthropoda</taxon>
        <taxon>Hexapoda</taxon>
        <taxon>Insecta</taxon>
        <taxon>Pterygota</taxon>
        <taxon>Neoptera</taxon>
        <taxon>Endopterygota</taxon>
        <taxon>Hymenoptera</taxon>
        <taxon>Apocrita</taxon>
        <taxon>Proctotrupomorpha</taxon>
        <taxon>Chalcidoidea</taxon>
        <taxon>Aphelinidae</taxon>
        <taxon>Aphelininae</taxon>
        <taxon>Eretmocerus</taxon>
    </lineage>
</organism>
<gene>
    <name evidence="1" type="ORF">QAD02_012019</name>
</gene>
<evidence type="ECO:0000313" key="2">
    <source>
        <dbReference type="Proteomes" id="UP001239111"/>
    </source>
</evidence>
<proteinExistence type="predicted"/>
<protein>
    <submittedName>
        <fullName evidence="1">Uncharacterized protein</fullName>
    </submittedName>
</protein>
<dbReference type="EMBL" id="CM056742">
    <property type="protein sequence ID" value="KAJ8676233.1"/>
    <property type="molecule type" value="Genomic_DNA"/>
</dbReference>
<evidence type="ECO:0000313" key="1">
    <source>
        <dbReference type="EMBL" id="KAJ8676233.1"/>
    </source>
</evidence>
<name>A0ACC2NZC6_9HYME</name>
<dbReference type="Proteomes" id="UP001239111">
    <property type="component" value="Chromosome 2"/>
</dbReference>
<comment type="caution">
    <text evidence="1">The sequence shown here is derived from an EMBL/GenBank/DDBJ whole genome shotgun (WGS) entry which is preliminary data.</text>
</comment>
<accession>A0ACC2NZC6</accession>
<sequence length="1128" mass="127071">MGTRGVTAVERSAAASSERLHKLTVLYDFEYDTKGKRVKIIKDETLLLVGKTNDDWWQVIRPDDLEGSFVPEQSTFYVPTGYIVQVDSLPDTTRFYVDKTKMFQQNAEPAITKEQQLQQSPNQQDASPQAKEEPRKALRSVIRKLSGNLGSQSDANRAAKPPKSAKIIKGLRKNSVEQDDGKPAHKSSLIPAKHKDSWESSAFGMCFGRDTKNVDATVLNPFQEELENKLSNRLSLRKTIIDTSKVDVDNKDTDKPVDQSSEDRDKAFEFETIHNKWEKVSAQVLKRADSSPKQDNFQYVPLSKIKEDAQKRRSASPSIKIETKASDINPGSASPDIKIETKSSDVSFEAKQSPVSDKSYSIVEKKHKKPVQLPEQKPECPIKSEDLAVSETSENAILEDPPSNKDIDRFLINDKRKMWAIETLMSELMQSSLNSKSVTSSDTNETGISGPNQLAQELHEMNASRRYEHAEIQVNLLDNKEDDTKENEMPPNADEKCNVDSYQKKVFDFSPRSTVIKAPLSPTARSPKLLDEYNEANILNDNERILEAKKGPVIIEYDEPPSYSNISLRIRREKVPCNLKMPTKDFREELQLTPSLEKLASEIRFLPASATSMEFDIDEKSSPDLDCPSTTLSQDSLRLYKRRSKSDGALNRGDQPLLRRDNSDCSKKNYHPATSSHADISIPLKDAYQQHSAERKRFAYRVEPESNYLRLGHSSSGGGSSSSRYRLNRKSRSLGDLDCSELDEPKEAEPEARRRYKPVPKLRSKESLRRIKPIVAMTASSERLPTSRPIPAKRRIHHQQQQHHQREQCDGAGSLDELREIDIERSTAVGFKSLLCSPDSGSEECLQYKTFPAPRNSFSHHQQKHQQQQKLKLNESSRSESSVNSSAMSRSLSDEAILSSTSCSSAASPSRLLDGSVENLVELPPGWTQTYDSIAKRVCFVNERGDKWFSSNDSEGKIYFFEENSNESSWALPSASSEGRARTMSNGDWPQLFDGNMCILKEGTINKTKITTENGKKLRKAWSSSYAVLTELFLLFFKDAKTFAAMKMDQSAAAKPDISVDLNGAFIEPADKLSNRKNVYLINTLLGLQVLVQSDNALVIAEWYKEIHDAIQRLPYSQECGRFSSSRE</sequence>
<keyword evidence="2" id="KW-1185">Reference proteome</keyword>
<reference evidence="1" key="1">
    <citation type="submission" date="2023-04" db="EMBL/GenBank/DDBJ databases">
        <title>A chromosome-level genome assembly of the parasitoid wasp Eretmocerus hayati.</title>
        <authorList>
            <person name="Zhong Y."/>
            <person name="Liu S."/>
            <person name="Liu Y."/>
        </authorList>
    </citation>
    <scope>NUCLEOTIDE SEQUENCE</scope>
    <source>
        <strain evidence="1">ZJU_SS_LIU_2023</strain>
    </source>
</reference>